<accession>A0A9N9EYY2</accession>
<gene>
    <name evidence="1" type="ORF">DEBURN_LOCUS4475</name>
</gene>
<dbReference type="OrthoDB" id="2403588at2759"/>
<evidence type="ECO:0000313" key="1">
    <source>
        <dbReference type="EMBL" id="CAG8497013.1"/>
    </source>
</evidence>
<dbReference type="Proteomes" id="UP000789706">
    <property type="component" value="Unassembled WGS sequence"/>
</dbReference>
<reference evidence="1" key="1">
    <citation type="submission" date="2021-06" db="EMBL/GenBank/DDBJ databases">
        <authorList>
            <person name="Kallberg Y."/>
            <person name="Tangrot J."/>
            <person name="Rosling A."/>
        </authorList>
    </citation>
    <scope>NUCLEOTIDE SEQUENCE</scope>
    <source>
        <strain evidence="1">AZ414A</strain>
    </source>
</reference>
<organism evidence="1 2">
    <name type="scientific">Diversispora eburnea</name>
    <dbReference type="NCBI Taxonomy" id="1213867"/>
    <lineage>
        <taxon>Eukaryota</taxon>
        <taxon>Fungi</taxon>
        <taxon>Fungi incertae sedis</taxon>
        <taxon>Mucoromycota</taxon>
        <taxon>Glomeromycotina</taxon>
        <taxon>Glomeromycetes</taxon>
        <taxon>Diversisporales</taxon>
        <taxon>Diversisporaceae</taxon>
        <taxon>Diversispora</taxon>
    </lineage>
</organism>
<protein>
    <submittedName>
        <fullName evidence="1">5772_t:CDS:1</fullName>
    </submittedName>
</protein>
<dbReference type="EMBL" id="CAJVPK010000341">
    <property type="protein sequence ID" value="CAG8497013.1"/>
    <property type="molecule type" value="Genomic_DNA"/>
</dbReference>
<feature type="non-terminal residue" evidence="1">
    <location>
        <position position="110"/>
    </location>
</feature>
<proteinExistence type="predicted"/>
<keyword evidence="2" id="KW-1185">Reference proteome</keyword>
<evidence type="ECO:0000313" key="2">
    <source>
        <dbReference type="Proteomes" id="UP000789706"/>
    </source>
</evidence>
<sequence length="110" mass="12332">KSYKAIKDSSTSTLRGHIACEHKQLNSEISTSRPLDKFVKSKTTLELSTDMNDATNLSIQKLDDYYPTSDAAIGNRYKKDDSIVENAEVDEDAVKLFLKEKNFRGKIIGS</sequence>
<name>A0A9N9EYY2_9GLOM</name>
<comment type="caution">
    <text evidence="1">The sequence shown here is derived from an EMBL/GenBank/DDBJ whole genome shotgun (WGS) entry which is preliminary data.</text>
</comment>
<dbReference type="AlphaFoldDB" id="A0A9N9EYY2"/>